<feature type="domain" description="KAP NTPase" evidence="2">
    <location>
        <begin position="31"/>
        <end position="382"/>
    </location>
</feature>
<evidence type="ECO:0000256" key="1">
    <source>
        <dbReference type="SAM" id="Phobius"/>
    </source>
</evidence>
<protein>
    <recommendedName>
        <fullName evidence="2">KAP NTPase domain-containing protein</fullName>
    </recommendedName>
</protein>
<keyword evidence="1" id="KW-0812">Transmembrane</keyword>
<name>A0ABY3CPZ2_9FLAO</name>
<evidence type="ECO:0000313" key="3">
    <source>
        <dbReference type="EMBL" id="TRX09881.1"/>
    </source>
</evidence>
<comment type="caution">
    <text evidence="3">The sequence shown here is derived from an EMBL/GenBank/DDBJ whole genome shotgun (WGS) entry which is preliminary data.</text>
</comment>
<dbReference type="RefSeq" id="WP_143386629.1">
    <property type="nucleotide sequence ID" value="NZ_VJZM01000006.1"/>
</dbReference>
<dbReference type="SUPFAM" id="SSF52540">
    <property type="entry name" value="P-loop containing nucleoside triphosphate hydrolases"/>
    <property type="match status" value="1"/>
</dbReference>
<accession>A0ABY3CPZ2</accession>
<keyword evidence="4" id="KW-1185">Reference proteome</keyword>
<keyword evidence="1" id="KW-0472">Membrane</keyword>
<evidence type="ECO:0000313" key="4">
    <source>
        <dbReference type="Proteomes" id="UP000318528"/>
    </source>
</evidence>
<organism evidence="3 4">
    <name type="scientific">Flavobacterium gawalongense</name>
    <dbReference type="NCBI Taxonomy" id="2594432"/>
    <lineage>
        <taxon>Bacteria</taxon>
        <taxon>Pseudomonadati</taxon>
        <taxon>Bacteroidota</taxon>
        <taxon>Flavobacteriia</taxon>
        <taxon>Flavobacteriales</taxon>
        <taxon>Flavobacteriaceae</taxon>
        <taxon>Flavobacterium</taxon>
    </lineage>
</organism>
<keyword evidence="1" id="KW-1133">Transmembrane helix</keyword>
<dbReference type="InterPro" id="IPR011646">
    <property type="entry name" value="KAP_P-loop"/>
</dbReference>
<evidence type="ECO:0000259" key="2">
    <source>
        <dbReference type="Pfam" id="PF07693"/>
    </source>
</evidence>
<reference evidence="3 4" key="1">
    <citation type="submission" date="2019-07" db="EMBL/GenBank/DDBJ databases">
        <title>Novel species of Flavobacterium.</title>
        <authorList>
            <person name="Liu Q."/>
            <person name="Xin Y.-H."/>
        </authorList>
    </citation>
    <scope>NUCLEOTIDE SEQUENCE [LARGE SCALE GENOMIC DNA]</scope>
    <source>
        <strain evidence="3 4">GSP39</strain>
    </source>
</reference>
<proteinExistence type="predicted"/>
<feature type="transmembrane region" description="Helical" evidence="1">
    <location>
        <begin position="163"/>
        <end position="182"/>
    </location>
</feature>
<gene>
    <name evidence="3" type="ORF">FNW12_01840</name>
</gene>
<dbReference type="InterPro" id="IPR027417">
    <property type="entry name" value="P-loop_NTPase"/>
</dbReference>
<feature type="transmembrane region" description="Helical" evidence="1">
    <location>
        <begin position="129"/>
        <end position="151"/>
    </location>
</feature>
<dbReference type="Proteomes" id="UP000318528">
    <property type="component" value="Unassembled WGS sequence"/>
</dbReference>
<dbReference type="Pfam" id="PF07693">
    <property type="entry name" value="KAP_NTPase"/>
    <property type="match status" value="1"/>
</dbReference>
<dbReference type="EMBL" id="VJZN01000002">
    <property type="protein sequence ID" value="TRX09881.1"/>
    <property type="molecule type" value="Genomic_DNA"/>
</dbReference>
<sequence>MSKIQPNFLDNLPIGDDLFEGKSQEKIGVVVADIIKNKNFQIIGIDGAWGTGKSNLVKIIDNKLPDFKFFIYDVWGHQEDDQRKAILVELTEFISDKGNNMVSNKSKWKEKLKRLLAKEKEVTTINRPYLSIGFILSLLSIIYVPTLNTFIKDIKDFHGITDTIIKILLILFPIFLIIIIYSSKVIFQLIWKGSRWQSFKIALQQTFQVYTNKQEEETKIETISENEPSVKDFRNWMKEIDADLGEKKLVLVFDNFDRLPKKQILSIWSSIHIFFAEEKYKNIKVIIPFDRLHIKNAFKELDANSGINDYANDYVNKTFDLVYRVSQPILSDWKVFFKDRWKEAFTIINEEEFLKIIQIYEVYRTSITPREIIACINEIVSIKLLDDTIPDRYIILFVLNKDTIIENPLKAITEADFLKGLSYLYKDDENFQKYITALAYQINSNDALEVAYRKQLKDSLVNNNAETFLEISKTGTFHKIIPSVLSEIENFDNPILVLDSLSDTSKISEIEKQSIWDNIYLRIKNMSHNSSEVKDSQRLLVKHIDIHKGKIWIRSILEQLRIRSNFDAVKFAEIIDDFDKFLDDNKIQIDIFDLLKSSKVTEVEAKTFIPFISNKKVNYKKYCLTTQNDDLNQYLIELDIDSLAQLNYVNHLKNDFKLNDFIEELSNKIQSNKSDKNKLAVLYRRLKDISEKPLKAKLSDPEIYTLMTQITDSEDFYYDLVAMRMAKLNNFNSSYASAFSVILNSDNEDITNKIAQRIEFYISYDDFLIGAQYFKDSILYKSVARKIITDGDGSSKANLHELLGNFEDICSNIEIDPDIFLLGLNSWEFDEIKSENVVAFPLFLFQLLKTNDSSLSKHILNLANEYFSSLDKEEWIAIFNNFDSSNFKLLKIIDFQDWNSFSSEGLKNALIQSILSRKFNKPEEWSYLFDSFNKSGLSLTNTLKDIRDKFYGDGTLINKALFMFLIDPFIESSVLIDKPGDAFRTFFKVEFLDDGGLVNLKVKHSDAIKGLLQKSPSADVSDFKQAIRDRNENSENIKLLATKLDIQISKN</sequence>